<dbReference type="Proteomes" id="UP000276133">
    <property type="component" value="Unassembled WGS sequence"/>
</dbReference>
<dbReference type="AlphaFoldDB" id="A0A3M7RMW7"/>
<gene>
    <name evidence="1" type="ORF">BpHYR1_023488</name>
</gene>
<sequence>MIQSSPNIPLTKLNIELLIDPIEDLKKLPNTAFLIERYFILLSLELQRSNNSSSIGLNMGLLQYVTSWSLNM</sequence>
<organism evidence="1 2">
    <name type="scientific">Brachionus plicatilis</name>
    <name type="common">Marine rotifer</name>
    <name type="synonym">Brachionus muelleri</name>
    <dbReference type="NCBI Taxonomy" id="10195"/>
    <lineage>
        <taxon>Eukaryota</taxon>
        <taxon>Metazoa</taxon>
        <taxon>Spiralia</taxon>
        <taxon>Gnathifera</taxon>
        <taxon>Rotifera</taxon>
        <taxon>Eurotatoria</taxon>
        <taxon>Monogononta</taxon>
        <taxon>Pseudotrocha</taxon>
        <taxon>Ploima</taxon>
        <taxon>Brachionidae</taxon>
        <taxon>Brachionus</taxon>
    </lineage>
</organism>
<proteinExistence type="predicted"/>
<comment type="caution">
    <text evidence="1">The sequence shown here is derived from an EMBL/GenBank/DDBJ whole genome shotgun (WGS) entry which is preliminary data.</text>
</comment>
<name>A0A3M7RMW7_BRAPC</name>
<evidence type="ECO:0000313" key="2">
    <source>
        <dbReference type="Proteomes" id="UP000276133"/>
    </source>
</evidence>
<evidence type="ECO:0000313" key="1">
    <source>
        <dbReference type="EMBL" id="RNA24876.1"/>
    </source>
</evidence>
<accession>A0A3M7RMW7</accession>
<dbReference type="EMBL" id="REGN01003035">
    <property type="protein sequence ID" value="RNA24876.1"/>
    <property type="molecule type" value="Genomic_DNA"/>
</dbReference>
<protein>
    <submittedName>
        <fullName evidence="1">Uncharacterized protein</fullName>
    </submittedName>
</protein>
<keyword evidence="2" id="KW-1185">Reference proteome</keyword>
<reference evidence="1 2" key="1">
    <citation type="journal article" date="2018" name="Sci. Rep.">
        <title>Genomic signatures of local adaptation to the degree of environmental predictability in rotifers.</title>
        <authorList>
            <person name="Franch-Gras L."/>
            <person name="Hahn C."/>
            <person name="Garcia-Roger E.M."/>
            <person name="Carmona M.J."/>
            <person name="Serra M."/>
            <person name="Gomez A."/>
        </authorList>
    </citation>
    <scope>NUCLEOTIDE SEQUENCE [LARGE SCALE GENOMIC DNA]</scope>
    <source>
        <strain evidence="1">HYR1</strain>
    </source>
</reference>